<evidence type="ECO:0000259" key="3">
    <source>
        <dbReference type="PROSITE" id="PS51186"/>
    </source>
</evidence>
<reference evidence="4 5" key="1">
    <citation type="submission" date="2018-05" db="EMBL/GenBank/DDBJ databases">
        <title>Paenibacillus flagellatus sp. nov., isolated from selenium mineral soil.</title>
        <authorList>
            <person name="Dai X."/>
        </authorList>
    </citation>
    <scope>NUCLEOTIDE SEQUENCE [LARGE SCALE GENOMIC DNA]</scope>
    <source>
        <strain evidence="4 5">DXL2</strain>
    </source>
</reference>
<dbReference type="GO" id="GO:0016747">
    <property type="term" value="F:acyltransferase activity, transferring groups other than amino-acyl groups"/>
    <property type="evidence" value="ECO:0007669"/>
    <property type="project" value="InterPro"/>
</dbReference>
<dbReference type="InterPro" id="IPR050832">
    <property type="entry name" value="Bact_Acetyltransf"/>
</dbReference>
<dbReference type="SUPFAM" id="SSF55729">
    <property type="entry name" value="Acyl-CoA N-acyltransferases (Nat)"/>
    <property type="match status" value="1"/>
</dbReference>
<protein>
    <submittedName>
        <fullName evidence="4">GNAT family N-acetyltransferase</fullName>
    </submittedName>
</protein>
<sequence>MIRNARPEDAEQVMPLIWSAIGTIAHSLAGTDDDAEANRILTSFYRVRGNRISYENVIVEERDGRVAGMALAYDGGSADRLDRPFVERIERETGRTGYTIAKEPQPNEYYLDSLAVAEPFQGQGIAKSLMGAFERKAAESGFARVSLIVEPDNERAIGLYGNMGYREDGVLQVSGKRFVRMVKPV</sequence>
<dbReference type="EMBL" id="QJVJ01000004">
    <property type="protein sequence ID" value="PYI55229.1"/>
    <property type="molecule type" value="Genomic_DNA"/>
</dbReference>
<evidence type="ECO:0000256" key="2">
    <source>
        <dbReference type="ARBA" id="ARBA00023315"/>
    </source>
</evidence>
<dbReference type="PROSITE" id="PS51186">
    <property type="entry name" value="GNAT"/>
    <property type="match status" value="1"/>
</dbReference>
<dbReference type="PANTHER" id="PTHR43877:SF1">
    <property type="entry name" value="ACETYLTRANSFERASE"/>
    <property type="match status" value="1"/>
</dbReference>
<dbReference type="InterPro" id="IPR016181">
    <property type="entry name" value="Acyl_CoA_acyltransferase"/>
</dbReference>
<comment type="caution">
    <text evidence="4">The sequence shown here is derived from an EMBL/GenBank/DDBJ whole genome shotgun (WGS) entry which is preliminary data.</text>
</comment>
<dbReference type="Pfam" id="PF00583">
    <property type="entry name" value="Acetyltransf_1"/>
    <property type="match status" value="1"/>
</dbReference>
<dbReference type="CDD" id="cd04301">
    <property type="entry name" value="NAT_SF"/>
    <property type="match status" value="1"/>
</dbReference>
<dbReference type="RefSeq" id="WP_110840224.1">
    <property type="nucleotide sequence ID" value="NZ_QJVJ01000004.1"/>
</dbReference>
<feature type="domain" description="N-acetyltransferase" evidence="3">
    <location>
        <begin position="1"/>
        <end position="185"/>
    </location>
</feature>
<dbReference type="AlphaFoldDB" id="A0A2V5K706"/>
<keyword evidence="5" id="KW-1185">Reference proteome</keyword>
<proteinExistence type="predicted"/>
<evidence type="ECO:0000313" key="4">
    <source>
        <dbReference type="EMBL" id="PYI55229.1"/>
    </source>
</evidence>
<keyword evidence="1 4" id="KW-0808">Transferase</keyword>
<gene>
    <name evidence="4" type="ORF">DLM86_11965</name>
</gene>
<evidence type="ECO:0000256" key="1">
    <source>
        <dbReference type="ARBA" id="ARBA00022679"/>
    </source>
</evidence>
<keyword evidence="2" id="KW-0012">Acyltransferase</keyword>
<dbReference type="Gene3D" id="3.40.630.30">
    <property type="match status" value="1"/>
</dbReference>
<dbReference type="OrthoDB" id="5319888at2"/>
<evidence type="ECO:0000313" key="5">
    <source>
        <dbReference type="Proteomes" id="UP000247476"/>
    </source>
</evidence>
<accession>A0A2V5K706</accession>
<dbReference type="Proteomes" id="UP000247476">
    <property type="component" value="Unassembled WGS sequence"/>
</dbReference>
<organism evidence="4 5">
    <name type="scientific">Paenibacillus flagellatus</name>
    <dbReference type="NCBI Taxonomy" id="2211139"/>
    <lineage>
        <taxon>Bacteria</taxon>
        <taxon>Bacillati</taxon>
        <taxon>Bacillota</taxon>
        <taxon>Bacilli</taxon>
        <taxon>Bacillales</taxon>
        <taxon>Paenibacillaceae</taxon>
        <taxon>Paenibacillus</taxon>
    </lineage>
</organism>
<name>A0A2V5K706_9BACL</name>
<dbReference type="PANTHER" id="PTHR43877">
    <property type="entry name" value="AMINOALKYLPHOSPHONATE N-ACETYLTRANSFERASE-RELATED-RELATED"/>
    <property type="match status" value="1"/>
</dbReference>
<dbReference type="InterPro" id="IPR000182">
    <property type="entry name" value="GNAT_dom"/>
</dbReference>